<dbReference type="InterPro" id="IPR003439">
    <property type="entry name" value="ABC_transporter-like_ATP-bd"/>
</dbReference>
<dbReference type="RefSeq" id="WP_091236364.1">
    <property type="nucleotide sequence ID" value="NZ_FNBG01000051.1"/>
</dbReference>
<dbReference type="Pfam" id="PF00005">
    <property type="entry name" value="ABC_tran"/>
    <property type="match status" value="1"/>
</dbReference>
<keyword evidence="8 9" id="KW-0472">Membrane</keyword>
<feature type="transmembrane region" description="Helical" evidence="9">
    <location>
        <begin position="242"/>
        <end position="258"/>
    </location>
</feature>
<reference evidence="12 13" key="1">
    <citation type="submission" date="2016-10" db="EMBL/GenBank/DDBJ databases">
        <authorList>
            <person name="de Groot N.N."/>
        </authorList>
    </citation>
    <scope>NUCLEOTIDE SEQUENCE [LARGE SCALE GENOMIC DNA]</scope>
    <source>
        <strain evidence="12 13">DSM 28129</strain>
    </source>
</reference>
<name>A0A1G7UU28_9BACL</name>
<keyword evidence="4 9" id="KW-0812">Transmembrane</keyword>
<dbReference type="GO" id="GO:0015421">
    <property type="term" value="F:ABC-type oligopeptide transporter activity"/>
    <property type="evidence" value="ECO:0007669"/>
    <property type="project" value="TreeGrafter"/>
</dbReference>
<comment type="subcellular location">
    <subcellularLocation>
        <location evidence="1">Cell membrane</location>
        <topology evidence="1">Multi-pass membrane protein</topology>
    </subcellularLocation>
</comment>
<evidence type="ECO:0000256" key="3">
    <source>
        <dbReference type="ARBA" id="ARBA00022475"/>
    </source>
</evidence>
<dbReference type="PROSITE" id="PS50893">
    <property type="entry name" value="ABC_TRANSPORTER_2"/>
    <property type="match status" value="1"/>
</dbReference>
<keyword evidence="13" id="KW-1185">Reference proteome</keyword>
<dbReference type="AlphaFoldDB" id="A0A1G7UU28"/>
<evidence type="ECO:0000256" key="9">
    <source>
        <dbReference type="SAM" id="Phobius"/>
    </source>
</evidence>
<evidence type="ECO:0000256" key="6">
    <source>
        <dbReference type="ARBA" id="ARBA00022840"/>
    </source>
</evidence>
<dbReference type="SUPFAM" id="SSF90123">
    <property type="entry name" value="ABC transporter transmembrane region"/>
    <property type="match status" value="1"/>
</dbReference>
<evidence type="ECO:0000313" key="13">
    <source>
        <dbReference type="Proteomes" id="UP000198972"/>
    </source>
</evidence>
<evidence type="ECO:0000256" key="5">
    <source>
        <dbReference type="ARBA" id="ARBA00022741"/>
    </source>
</evidence>
<dbReference type="InterPro" id="IPR003593">
    <property type="entry name" value="AAA+_ATPase"/>
</dbReference>
<dbReference type="CDD" id="cd18548">
    <property type="entry name" value="ABC_6TM_Tm287_like"/>
    <property type="match status" value="1"/>
</dbReference>
<evidence type="ECO:0000256" key="2">
    <source>
        <dbReference type="ARBA" id="ARBA00022448"/>
    </source>
</evidence>
<dbReference type="FunFam" id="3.40.50.300:FF:000221">
    <property type="entry name" value="Multidrug ABC transporter ATP-binding protein"/>
    <property type="match status" value="1"/>
</dbReference>
<dbReference type="SMART" id="SM00382">
    <property type="entry name" value="AAA"/>
    <property type="match status" value="1"/>
</dbReference>
<keyword evidence="5" id="KW-0547">Nucleotide-binding</keyword>
<evidence type="ECO:0000259" key="11">
    <source>
        <dbReference type="PROSITE" id="PS50929"/>
    </source>
</evidence>
<feature type="transmembrane region" description="Helical" evidence="9">
    <location>
        <begin position="278"/>
        <end position="296"/>
    </location>
</feature>
<accession>A0A1G7UU28</accession>
<keyword evidence="2" id="KW-0813">Transport</keyword>
<dbReference type="EMBL" id="FNBG01000051">
    <property type="protein sequence ID" value="SDG51004.1"/>
    <property type="molecule type" value="Genomic_DNA"/>
</dbReference>
<sequence length="578" mass="63544">MATILSFLKKYRVAAISAICMMLIELSVELIQPILISKIIDDGIAHDNISVVWLWGGVLALSALLAFGAGVASSFFASHASQGFGYDLRDKLYAKVESFTYAVFNKFQASSLITRLTGDITQLQEMVFMSLRFATRVPLLVTGSMIMALVVNFKLGLMLVVTVPLLVWFVTWMLKKTSAKFREVQAGMDTVNGVIQENLTGMRLIRIFVRMGHETERFKRRSGELMQGTVTALRLTETTMPLLLLVMNASVIAILWFGRIDIVSGNASTGEVVAVLNYSFRTIGALSALSWIMSSYSRAAASGLRVIEVLETEDTQSTNSVGHADSERLGEVEYKNVHFRYPDGDISVLEDISFKILPKQRVAIMGATGSGKSSLVGLLPRLYEATEGVIRIDGVKITDMEYTVLREAIGYVPQEVILFSGTVKDNIAWGVPEAGMEQIIQAAKQAQIHETIESLPKGYETMLGQRGVNLSGGQKQRLSIARALIRKPAILVLDDSTSALDVRTEAALLQALTELECTTFIITQKISSTTSADVILLLDEGRLIANGTHEELMASSELYRKIYESQHGEGILHVQDIR</sequence>
<dbReference type="InterPro" id="IPR011527">
    <property type="entry name" value="ABC1_TM_dom"/>
</dbReference>
<dbReference type="PANTHER" id="PTHR43394">
    <property type="entry name" value="ATP-DEPENDENT PERMEASE MDL1, MITOCHONDRIAL"/>
    <property type="match status" value="1"/>
</dbReference>
<dbReference type="InterPro" id="IPR017871">
    <property type="entry name" value="ABC_transporter-like_CS"/>
</dbReference>
<dbReference type="PROSITE" id="PS50929">
    <property type="entry name" value="ABC_TM1F"/>
    <property type="match status" value="1"/>
</dbReference>
<evidence type="ECO:0000256" key="7">
    <source>
        <dbReference type="ARBA" id="ARBA00022989"/>
    </source>
</evidence>
<feature type="transmembrane region" description="Helical" evidence="9">
    <location>
        <begin position="157"/>
        <end position="174"/>
    </location>
</feature>
<dbReference type="PROSITE" id="PS00211">
    <property type="entry name" value="ABC_TRANSPORTER_1"/>
    <property type="match status" value="1"/>
</dbReference>
<keyword evidence="6 12" id="KW-0067">ATP-binding</keyword>
<protein>
    <submittedName>
        <fullName evidence="12">ATP-binding cassette, subfamily B</fullName>
    </submittedName>
</protein>
<gene>
    <name evidence="12" type="ORF">SAMN04488542_1513</name>
</gene>
<evidence type="ECO:0000313" key="12">
    <source>
        <dbReference type="EMBL" id="SDG51004.1"/>
    </source>
</evidence>
<feature type="transmembrane region" description="Helical" evidence="9">
    <location>
        <begin position="52"/>
        <end position="77"/>
    </location>
</feature>
<dbReference type="InterPro" id="IPR027417">
    <property type="entry name" value="P-loop_NTPase"/>
</dbReference>
<dbReference type="Pfam" id="PF00664">
    <property type="entry name" value="ABC_membrane"/>
    <property type="match status" value="1"/>
</dbReference>
<dbReference type="GO" id="GO:0005886">
    <property type="term" value="C:plasma membrane"/>
    <property type="evidence" value="ECO:0007669"/>
    <property type="project" value="UniProtKB-SubCell"/>
</dbReference>
<proteinExistence type="predicted"/>
<dbReference type="PANTHER" id="PTHR43394:SF1">
    <property type="entry name" value="ATP-BINDING CASSETTE SUB-FAMILY B MEMBER 10, MITOCHONDRIAL"/>
    <property type="match status" value="1"/>
</dbReference>
<dbReference type="STRING" id="670482.SAMN04488542_1513"/>
<dbReference type="GO" id="GO:0005524">
    <property type="term" value="F:ATP binding"/>
    <property type="evidence" value="ECO:0007669"/>
    <property type="project" value="UniProtKB-KW"/>
</dbReference>
<dbReference type="Gene3D" id="3.40.50.300">
    <property type="entry name" value="P-loop containing nucleotide triphosphate hydrolases"/>
    <property type="match status" value="1"/>
</dbReference>
<dbReference type="GO" id="GO:0016887">
    <property type="term" value="F:ATP hydrolysis activity"/>
    <property type="evidence" value="ECO:0007669"/>
    <property type="project" value="InterPro"/>
</dbReference>
<keyword evidence="7 9" id="KW-1133">Transmembrane helix</keyword>
<feature type="transmembrane region" description="Helical" evidence="9">
    <location>
        <begin position="12"/>
        <end position="32"/>
    </location>
</feature>
<feature type="domain" description="ABC transporter" evidence="10">
    <location>
        <begin position="332"/>
        <end position="565"/>
    </location>
</feature>
<evidence type="ECO:0000256" key="4">
    <source>
        <dbReference type="ARBA" id="ARBA00022692"/>
    </source>
</evidence>
<dbReference type="InterPro" id="IPR039421">
    <property type="entry name" value="Type_1_exporter"/>
</dbReference>
<evidence type="ECO:0000259" key="10">
    <source>
        <dbReference type="PROSITE" id="PS50893"/>
    </source>
</evidence>
<dbReference type="InterPro" id="IPR036640">
    <property type="entry name" value="ABC1_TM_sf"/>
</dbReference>
<feature type="domain" description="ABC transmembrane type-1" evidence="11">
    <location>
        <begin position="18"/>
        <end position="298"/>
    </location>
</feature>
<keyword evidence="3" id="KW-1003">Cell membrane</keyword>
<organism evidence="12 13">
    <name type="scientific">Fontibacillus panacisegetis</name>
    <dbReference type="NCBI Taxonomy" id="670482"/>
    <lineage>
        <taxon>Bacteria</taxon>
        <taxon>Bacillati</taxon>
        <taxon>Bacillota</taxon>
        <taxon>Bacilli</taxon>
        <taxon>Bacillales</taxon>
        <taxon>Paenibacillaceae</taxon>
        <taxon>Fontibacillus</taxon>
    </lineage>
</organism>
<dbReference type="Proteomes" id="UP000198972">
    <property type="component" value="Unassembled WGS sequence"/>
</dbReference>
<evidence type="ECO:0000256" key="1">
    <source>
        <dbReference type="ARBA" id="ARBA00004651"/>
    </source>
</evidence>
<dbReference type="SUPFAM" id="SSF52540">
    <property type="entry name" value="P-loop containing nucleoside triphosphate hydrolases"/>
    <property type="match status" value="1"/>
</dbReference>
<dbReference type="OrthoDB" id="9770415at2"/>
<evidence type="ECO:0000256" key="8">
    <source>
        <dbReference type="ARBA" id="ARBA00023136"/>
    </source>
</evidence>
<dbReference type="Gene3D" id="1.20.1560.10">
    <property type="entry name" value="ABC transporter type 1, transmembrane domain"/>
    <property type="match status" value="1"/>
</dbReference>